<evidence type="ECO:0000259" key="1">
    <source>
        <dbReference type="Pfam" id="PF01636"/>
    </source>
</evidence>
<dbReference type="SUPFAM" id="SSF56112">
    <property type="entry name" value="Protein kinase-like (PK-like)"/>
    <property type="match status" value="1"/>
</dbReference>
<evidence type="ECO:0000313" key="2">
    <source>
        <dbReference type="EMBL" id="KAE8136586.1"/>
    </source>
</evidence>
<gene>
    <name evidence="2" type="ORF">BDV38DRAFT_283798</name>
</gene>
<dbReference type="Proteomes" id="UP000325672">
    <property type="component" value="Unassembled WGS sequence"/>
</dbReference>
<keyword evidence="3" id="KW-1185">Reference proteome</keyword>
<protein>
    <recommendedName>
        <fullName evidence="1">Aminoglycoside phosphotransferase domain-containing protein</fullName>
    </recommendedName>
</protein>
<organism evidence="2 3">
    <name type="scientific">Aspergillus pseudotamarii</name>
    <dbReference type="NCBI Taxonomy" id="132259"/>
    <lineage>
        <taxon>Eukaryota</taxon>
        <taxon>Fungi</taxon>
        <taxon>Dikarya</taxon>
        <taxon>Ascomycota</taxon>
        <taxon>Pezizomycotina</taxon>
        <taxon>Eurotiomycetes</taxon>
        <taxon>Eurotiomycetidae</taxon>
        <taxon>Eurotiales</taxon>
        <taxon>Aspergillaceae</taxon>
        <taxon>Aspergillus</taxon>
        <taxon>Aspergillus subgen. Circumdati</taxon>
    </lineage>
</organism>
<accession>A0A5N6SPG7</accession>
<dbReference type="RefSeq" id="XP_031912649.1">
    <property type="nucleotide sequence ID" value="XM_032060107.1"/>
</dbReference>
<dbReference type="GeneID" id="43644317"/>
<dbReference type="AlphaFoldDB" id="A0A5N6SPG7"/>
<dbReference type="InterPro" id="IPR002575">
    <property type="entry name" value="Aminoglycoside_PTrfase"/>
</dbReference>
<dbReference type="EMBL" id="ML743583">
    <property type="protein sequence ID" value="KAE8136586.1"/>
    <property type="molecule type" value="Genomic_DNA"/>
</dbReference>
<dbReference type="OrthoDB" id="8300194at2759"/>
<dbReference type="Gene3D" id="3.90.1200.10">
    <property type="match status" value="1"/>
</dbReference>
<proteinExistence type="predicted"/>
<sequence length="114" mass="12916">MERGLNEATPGAVRIRLRRHMPPATPYTFTHGDLTNAKIMVENEFLTGIVDWETPGYFPVWWEYVYALERLLSAINIVAKEQVLGIRWIAAVFKQAQEVVVLAVDITAYLVPTG</sequence>
<dbReference type="InterPro" id="IPR011009">
    <property type="entry name" value="Kinase-like_dom_sf"/>
</dbReference>
<dbReference type="Pfam" id="PF01636">
    <property type="entry name" value="APH"/>
    <property type="match status" value="1"/>
</dbReference>
<name>A0A5N6SPG7_ASPPS</name>
<evidence type="ECO:0000313" key="3">
    <source>
        <dbReference type="Proteomes" id="UP000325672"/>
    </source>
</evidence>
<reference evidence="2 3" key="1">
    <citation type="submission" date="2019-04" db="EMBL/GenBank/DDBJ databases">
        <title>Friends and foes A comparative genomics study of 23 Aspergillus species from section Flavi.</title>
        <authorList>
            <consortium name="DOE Joint Genome Institute"/>
            <person name="Kjaerbolling I."/>
            <person name="Vesth T."/>
            <person name="Frisvad J.C."/>
            <person name="Nybo J.L."/>
            <person name="Theobald S."/>
            <person name="Kildgaard S."/>
            <person name="Isbrandt T."/>
            <person name="Kuo A."/>
            <person name="Sato A."/>
            <person name="Lyhne E.K."/>
            <person name="Kogle M.E."/>
            <person name="Wiebenga A."/>
            <person name="Kun R.S."/>
            <person name="Lubbers R.J."/>
            <person name="Makela M.R."/>
            <person name="Barry K."/>
            <person name="Chovatia M."/>
            <person name="Clum A."/>
            <person name="Daum C."/>
            <person name="Haridas S."/>
            <person name="He G."/>
            <person name="LaButti K."/>
            <person name="Lipzen A."/>
            <person name="Mondo S."/>
            <person name="Riley R."/>
            <person name="Salamov A."/>
            <person name="Simmons B.A."/>
            <person name="Magnuson J.K."/>
            <person name="Henrissat B."/>
            <person name="Mortensen U.H."/>
            <person name="Larsen T.O."/>
            <person name="Devries R.P."/>
            <person name="Grigoriev I.V."/>
            <person name="Machida M."/>
            <person name="Baker S.E."/>
            <person name="Andersen M.R."/>
        </authorList>
    </citation>
    <scope>NUCLEOTIDE SEQUENCE [LARGE SCALE GENOMIC DNA]</scope>
    <source>
        <strain evidence="2 3">CBS 117625</strain>
    </source>
</reference>
<feature type="domain" description="Aminoglycoside phosphotransferase" evidence="1">
    <location>
        <begin position="15"/>
        <end position="70"/>
    </location>
</feature>